<feature type="chain" id="PRO_5039943988" description="Fibronectin type-III domain-containing protein" evidence="2">
    <location>
        <begin position="23"/>
        <end position="342"/>
    </location>
</feature>
<keyword evidence="5" id="KW-1185">Reference proteome</keyword>
<evidence type="ECO:0000256" key="2">
    <source>
        <dbReference type="SAM" id="SignalP"/>
    </source>
</evidence>
<dbReference type="InterPro" id="IPR050991">
    <property type="entry name" value="ECM_Regulatory_Proteins"/>
</dbReference>
<dbReference type="Proteomes" id="UP000821853">
    <property type="component" value="Chromosome 1"/>
</dbReference>
<gene>
    <name evidence="4" type="ORF">HPB48_000952</name>
</gene>
<name>A0A9J6FCQ7_HAELO</name>
<sequence length="342" mass="37657">MHDNKPLCIAFLIRFFLFPTELRFDLATIELKSTPYPNGSVLLSWAWHDDATTPVTDLVAGYHLRGTSKGHTFQKTLSPLLTNYTANCLHGYTEYDISLQPFFKVEDSPTAEELLGEAATVKVKTPASGPVNLTARPLDSTRAAISWSAPSPAEYFLVNLNSTIAENAPDVPPGLPAQPSGCGVQANPIDAFQLEGSSEEWSEYSLPLLGLRPLCKYWVNVKACSTFSCSEVVVVQFEATQEPLRAPSFTSVEAVGGHSIQLQWELSLLHYADIPSYEVRLYDGETFRSLSTANTTLRVANLTAETTYVVEVRAFFEGTRRKGPPARTTVTTWTSRKACSFC</sequence>
<evidence type="ECO:0000259" key="3">
    <source>
        <dbReference type="PROSITE" id="PS50853"/>
    </source>
</evidence>
<protein>
    <recommendedName>
        <fullName evidence="3">Fibronectin type-III domain-containing protein</fullName>
    </recommendedName>
</protein>
<dbReference type="SUPFAM" id="SSF49265">
    <property type="entry name" value="Fibronectin type III"/>
    <property type="match status" value="2"/>
</dbReference>
<dbReference type="InterPro" id="IPR036116">
    <property type="entry name" value="FN3_sf"/>
</dbReference>
<evidence type="ECO:0000313" key="5">
    <source>
        <dbReference type="Proteomes" id="UP000821853"/>
    </source>
</evidence>
<dbReference type="AlphaFoldDB" id="A0A9J6FCQ7"/>
<dbReference type="CDD" id="cd00063">
    <property type="entry name" value="FN3"/>
    <property type="match status" value="1"/>
</dbReference>
<dbReference type="InterPro" id="IPR013783">
    <property type="entry name" value="Ig-like_fold"/>
</dbReference>
<comment type="caution">
    <text evidence="4">The sequence shown here is derived from an EMBL/GenBank/DDBJ whole genome shotgun (WGS) entry which is preliminary data.</text>
</comment>
<dbReference type="InterPro" id="IPR003961">
    <property type="entry name" value="FN3_dom"/>
</dbReference>
<dbReference type="VEuPathDB" id="VectorBase:HLOH_057764"/>
<dbReference type="Gene3D" id="2.60.40.10">
    <property type="entry name" value="Immunoglobulins"/>
    <property type="match status" value="2"/>
</dbReference>
<dbReference type="Pfam" id="PF00041">
    <property type="entry name" value="fn3"/>
    <property type="match status" value="1"/>
</dbReference>
<evidence type="ECO:0000313" key="4">
    <source>
        <dbReference type="EMBL" id="KAH9360416.1"/>
    </source>
</evidence>
<feature type="signal peptide" evidence="2">
    <location>
        <begin position="1"/>
        <end position="22"/>
    </location>
</feature>
<dbReference type="SMART" id="SM00060">
    <property type="entry name" value="FN3"/>
    <property type="match status" value="3"/>
</dbReference>
<dbReference type="PANTHER" id="PTHR46708:SF2">
    <property type="entry name" value="FIBRONECTIN TYPE-III DOMAIN-CONTAINING PROTEIN"/>
    <property type="match status" value="1"/>
</dbReference>
<dbReference type="PROSITE" id="PS50853">
    <property type="entry name" value="FN3"/>
    <property type="match status" value="1"/>
</dbReference>
<keyword evidence="2" id="KW-0732">Signal</keyword>
<organism evidence="4 5">
    <name type="scientific">Haemaphysalis longicornis</name>
    <name type="common">Bush tick</name>
    <dbReference type="NCBI Taxonomy" id="44386"/>
    <lineage>
        <taxon>Eukaryota</taxon>
        <taxon>Metazoa</taxon>
        <taxon>Ecdysozoa</taxon>
        <taxon>Arthropoda</taxon>
        <taxon>Chelicerata</taxon>
        <taxon>Arachnida</taxon>
        <taxon>Acari</taxon>
        <taxon>Parasitiformes</taxon>
        <taxon>Ixodida</taxon>
        <taxon>Ixodoidea</taxon>
        <taxon>Ixodidae</taxon>
        <taxon>Haemaphysalinae</taxon>
        <taxon>Haemaphysalis</taxon>
    </lineage>
</organism>
<reference evidence="4 5" key="1">
    <citation type="journal article" date="2020" name="Cell">
        <title>Large-Scale Comparative Analyses of Tick Genomes Elucidate Their Genetic Diversity and Vector Capacities.</title>
        <authorList>
            <consortium name="Tick Genome and Microbiome Consortium (TIGMIC)"/>
            <person name="Jia N."/>
            <person name="Wang J."/>
            <person name="Shi W."/>
            <person name="Du L."/>
            <person name="Sun Y."/>
            <person name="Zhan W."/>
            <person name="Jiang J.F."/>
            <person name="Wang Q."/>
            <person name="Zhang B."/>
            <person name="Ji P."/>
            <person name="Bell-Sakyi L."/>
            <person name="Cui X.M."/>
            <person name="Yuan T.T."/>
            <person name="Jiang B.G."/>
            <person name="Yang W.F."/>
            <person name="Lam T.T."/>
            <person name="Chang Q.C."/>
            <person name="Ding S.J."/>
            <person name="Wang X.J."/>
            <person name="Zhu J.G."/>
            <person name="Ruan X.D."/>
            <person name="Zhao L."/>
            <person name="Wei J.T."/>
            <person name="Ye R.Z."/>
            <person name="Que T.C."/>
            <person name="Du C.H."/>
            <person name="Zhou Y.H."/>
            <person name="Cheng J.X."/>
            <person name="Dai P.F."/>
            <person name="Guo W.B."/>
            <person name="Han X.H."/>
            <person name="Huang E.J."/>
            <person name="Li L.F."/>
            <person name="Wei W."/>
            <person name="Gao Y.C."/>
            <person name="Liu J.Z."/>
            <person name="Shao H.Z."/>
            <person name="Wang X."/>
            <person name="Wang C.C."/>
            <person name="Yang T.C."/>
            <person name="Huo Q.B."/>
            <person name="Li W."/>
            <person name="Chen H.Y."/>
            <person name="Chen S.E."/>
            <person name="Zhou L.G."/>
            <person name="Ni X.B."/>
            <person name="Tian J.H."/>
            <person name="Sheng Y."/>
            <person name="Liu T."/>
            <person name="Pan Y.S."/>
            <person name="Xia L.Y."/>
            <person name="Li J."/>
            <person name="Zhao F."/>
            <person name="Cao W.C."/>
        </authorList>
    </citation>
    <scope>NUCLEOTIDE SEQUENCE [LARGE SCALE GENOMIC DNA]</scope>
    <source>
        <strain evidence="4">HaeL-2018</strain>
    </source>
</reference>
<proteinExistence type="predicted"/>
<keyword evidence="1" id="KW-0677">Repeat</keyword>
<accession>A0A9J6FCQ7</accession>
<dbReference type="EMBL" id="JABSTR010000001">
    <property type="protein sequence ID" value="KAH9360416.1"/>
    <property type="molecule type" value="Genomic_DNA"/>
</dbReference>
<evidence type="ECO:0000256" key="1">
    <source>
        <dbReference type="ARBA" id="ARBA00022737"/>
    </source>
</evidence>
<dbReference type="PANTHER" id="PTHR46708">
    <property type="entry name" value="TENASCIN"/>
    <property type="match status" value="1"/>
</dbReference>
<feature type="domain" description="Fibronectin type-III" evidence="3">
    <location>
        <begin position="246"/>
        <end position="337"/>
    </location>
</feature>